<dbReference type="InterPro" id="IPR020097">
    <property type="entry name" value="PsdUridine_synth_TruA_a/b_dom"/>
</dbReference>
<evidence type="ECO:0000256" key="2">
    <source>
        <dbReference type="ARBA" id="ARBA00022694"/>
    </source>
</evidence>
<keyword evidence="3" id="KW-0413">Isomerase</keyword>
<feature type="region of interest" description="Disordered" evidence="4">
    <location>
        <begin position="181"/>
        <end position="224"/>
    </location>
</feature>
<dbReference type="GO" id="GO:0031119">
    <property type="term" value="P:tRNA pseudouridine synthesis"/>
    <property type="evidence" value="ECO:0007669"/>
    <property type="project" value="TreeGrafter"/>
</dbReference>
<feature type="domain" description="Pseudouridine synthase I TruA alpha/beta" evidence="5">
    <location>
        <begin position="285"/>
        <end position="422"/>
    </location>
</feature>
<dbReference type="InterPro" id="IPR020095">
    <property type="entry name" value="PsdUridine_synth_TruA_C"/>
</dbReference>
<proteinExistence type="inferred from homology"/>
<comment type="similarity">
    <text evidence="1">Belongs to the tRNA pseudouridine synthase TruA family.</text>
</comment>
<feature type="compositionally biased region" description="Basic and acidic residues" evidence="4">
    <location>
        <begin position="62"/>
        <end position="71"/>
    </location>
</feature>
<dbReference type="GO" id="GO:0009982">
    <property type="term" value="F:pseudouridine synthase activity"/>
    <property type="evidence" value="ECO:0007669"/>
    <property type="project" value="InterPro"/>
</dbReference>
<feature type="compositionally biased region" description="Low complexity" evidence="4">
    <location>
        <begin position="513"/>
        <end position="527"/>
    </location>
</feature>
<evidence type="ECO:0000313" key="6">
    <source>
        <dbReference type="EMBL" id="CAE0287795.1"/>
    </source>
</evidence>
<dbReference type="AlphaFoldDB" id="A0A7S3H897"/>
<gene>
    <name evidence="6" type="ORF">SELO1098_LOCUS16638</name>
</gene>
<feature type="region of interest" description="Disordered" evidence="4">
    <location>
        <begin position="513"/>
        <end position="532"/>
    </location>
</feature>
<dbReference type="GO" id="GO:0005737">
    <property type="term" value="C:cytoplasm"/>
    <property type="evidence" value="ECO:0007669"/>
    <property type="project" value="TreeGrafter"/>
</dbReference>
<accession>A0A7S3H897</accession>
<dbReference type="InterPro" id="IPR020103">
    <property type="entry name" value="PsdUridine_synth_cat_dom_sf"/>
</dbReference>
<evidence type="ECO:0000259" key="5">
    <source>
        <dbReference type="Pfam" id="PF01416"/>
    </source>
</evidence>
<dbReference type="GO" id="GO:0005634">
    <property type="term" value="C:nucleus"/>
    <property type="evidence" value="ECO:0007669"/>
    <property type="project" value="TreeGrafter"/>
</dbReference>
<dbReference type="PANTHER" id="PTHR11142">
    <property type="entry name" value="PSEUDOURIDYLATE SYNTHASE"/>
    <property type="match status" value="1"/>
</dbReference>
<evidence type="ECO:0000256" key="4">
    <source>
        <dbReference type="SAM" id="MobiDB-lite"/>
    </source>
</evidence>
<protein>
    <recommendedName>
        <fullName evidence="5">Pseudouridine synthase I TruA alpha/beta domain-containing protein</fullName>
    </recommendedName>
</protein>
<name>A0A7S3H897_9STRA</name>
<organism evidence="6">
    <name type="scientific">Spumella elongata</name>
    <dbReference type="NCBI Taxonomy" id="89044"/>
    <lineage>
        <taxon>Eukaryota</taxon>
        <taxon>Sar</taxon>
        <taxon>Stramenopiles</taxon>
        <taxon>Ochrophyta</taxon>
        <taxon>Chrysophyceae</taxon>
        <taxon>Chromulinales</taxon>
        <taxon>Chromulinaceae</taxon>
        <taxon>Spumella</taxon>
    </lineage>
</organism>
<dbReference type="InterPro" id="IPR001406">
    <property type="entry name" value="PsdUridine_synth_TruA"/>
</dbReference>
<feature type="compositionally biased region" description="Polar residues" evidence="4">
    <location>
        <begin position="52"/>
        <end position="61"/>
    </location>
</feature>
<evidence type="ECO:0000256" key="1">
    <source>
        <dbReference type="ARBA" id="ARBA00009375"/>
    </source>
</evidence>
<dbReference type="Gene3D" id="3.30.70.580">
    <property type="entry name" value="Pseudouridine synthase I, catalytic domain, N-terminal subdomain"/>
    <property type="match status" value="1"/>
</dbReference>
<keyword evidence="2" id="KW-0819">tRNA processing</keyword>
<dbReference type="EMBL" id="HBIC01032689">
    <property type="protein sequence ID" value="CAE0287795.1"/>
    <property type="molecule type" value="Transcribed_RNA"/>
</dbReference>
<evidence type="ECO:0000256" key="3">
    <source>
        <dbReference type="ARBA" id="ARBA00023235"/>
    </source>
</evidence>
<dbReference type="Gene3D" id="3.30.70.660">
    <property type="entry name" value="Pseudouridine synthase I, catalytic domain, C-terminal subdomain"/>
    <property type="match status" value="1"/>
</dbReference>
<reference evidence="6" key="1">
    <citation type="submission" date="2021-01" db="EMBL/GenBank/DDBJ databases">
        <authorList>
            <person name="Corre E."/>
            <person name="Pelletier E."/>
            <person name="Niang G."/>
            <person name="Scheremetjew M."/>
            <person name="Finn R."/>
            <person name="Kale V."/>
            <person name="Holt S."/>
            <person name="Cochrane G."/>
            <person name="Meng A."/>
            <person name="Brown T."/>
            <person name="Cohen L."/>
        </authorList>
    </citation>
    <scope>NUCLEOTIDE SEQUENCE</scope>
    <source>
        <strain evidence="6">CCAP 955/1</strain>
    </source>
</reference>
<dbReference type="HAMAP" id="MF_00171">
    <property type="entry name" value="TruA"/>
    <property type="match status" value="1"/>
</dbReference>
<sequence length="615" mass="68704">MDASVSQRLSNLSKRQLLDALNAVTGNNKCTEHANTILKEFLDALPVVRGSSRPTVDSTEQPGKEAGKDEPQEAPGAFSLSKYRTRQIAMQVQYDGSAYLGFASQDLEETVENHLFNALLKLKLIEDRKTCQYSRCGRTDKGVSALGQVISVNVRSALPRDLPEEALVVLRNPTGKYEITEPAAVNSTSSAGNSTAEQADNSGKEPPRKKSKKNATSDTPAGPKTKIITEMDYVTMLNRTLPDDIRILGWCEVTEEFSARFSASDRKYRYFFPRKTLNIAAMQQAATYLLGNHDFRNLCKMDIANVTNFRRDIYSAEIKKFEPNRYEDLYSIVHGTSNSDTYSSSTTDVVDEPDTMYMLEIKGIAFLWHMVRCIMAVLFMVGEGLEQPEVVKRLLDIEHCIGKPPYTLANEFPLVLHECGFDNLRIPRQPRHLWQLTAHYERILEGHLVSAARVRNSLELVKKSVVGKEEVAEFVEVLVEKETFSAKRAGYQNATFQQRAGLPITAAATSAATTTPVTASSNTSSSSDNGTGEEVVWKDVLERVKCDWNLQPIEKYIPHVPLMQRRQEDSYELKVALLAGGKKERLERHVELSATAATTGATPLFFQKMRQQGSL</sequence>
<dbReference type="PANTHER" id="PTHR11142:SF5">
    <property type="entry name" value="TRNA PSEUDOURIDINE(38_39) SYNTHASE"/>
    <property type="match status" value="1"/>
</dbReference>
<dbReference type="Pfam" id="PF01416">
    <property type="entry name" value="PseudoU_synth_1"/>
    <property type="match status" value="1"/>
</dbReference>
<dbReference type="InterPro" id="IPR020094">
    <property type="entry name" value="TruA/RsuA/RluB/E/F_N"/>
</dbReference>
<dbReference type="GO" id="GO:1990481">
    <property type="term" value="P:mRNA pseudouridine synthesis"/>
    <property type="evidence" value="ECO:0007669"/>
    <property type="project" value="TreeGrafter"/>
</dbReference>
<dbReference type="SUPFAM" id="SSF55120">
    <property type="entry name" value="Pseudouridine synthase"/>
    <property type="match status" value="1"/>
</dbReference>
<feature type="region of interest" description="Disordered" evidence="4">
    <location>
        <begin position="50"/>
        <end position="76"/>
    </location>
</feature>
<dbReference type="GO" id="GO:0003723">
    <property type="term" value="F:RNA binding"/>
    <property type="evidence" value="ECO:0007669"/>
    <property type="project" value="InterPro"/>
</dbReference>
<feature type="compositionally biased region" description="Polar residues" evidence="4">
    <location>
        <begin position="185"/>
        <end position="201"/>
    </location>
</feature>